<feature type="non-terminal residue" evidence="2">
    <location>
        <position position="235"/>
    </location>
</feature>
<dbReference type="PANTHER" id="PTHR30244:SF9">
    <property type="entry name" value="PROTEIN RV3402C"/>
    <property type="match status" value="1"/>
</dbReference>
<comment type="caution">
    <text evidence="2">The sequence shown here is derived from an EMBL/GenBank/DDBJ whole genome shotgun (WGS) entry which is preliminary data.</text>
</comment>
<sequence>MPVTRPHLPEIGRYLRYIERCYENNQLTNNGPLVQELKARLEEYLGVQNLLLVANGTLALQIAYKALGVTGKAITTPFTFVATSSSLRWEGIEPVYADIDAQSLDLSPEKVLEAIDPEVTALVPVHVYGNPCDVEAFDEIAKEHDLKVIYDAAHAFGVRLNGKSVLEWGDAATLSFHATKVFHTVEGGAIVFKKREDYERACRLINFGYEEGEVVDEGINAKMSEFHAAMGLSML</sequence>
<dbReference type="AlphaFoldDB" id="A0A8T7H402"/>
<dbReference type="GO" id="GO:0000271">
    <property type="term" value="P:polysaccharide biosynthetic process"/>
    <property type="evidence" value="ECO:0007669"/>
    <property type="project" value="TreeGrafter"/>
</dbReference>
<dbReference type="Pfam" id="PF01041">
    <property type="entry name" value="DegT_DnrJ_EryC1"/>
    <property type="match status" value="1"/>
</dbReference>
<proteinExistence type="predicted"/>
<dbReference type="InterPro" id="IPR015424">
    <property type="entry name" value="PyrdxlP-dep_Trfase"/>
</dbReference>
<keyword evidence="1" id="KW-0663">Pyridoxal phosphate</keyword>
<name>A0A8T7H402_9EURY</name>
<evidence type="ECO:0000313" key="3">
    <source>
        <dbReference type="Proteomes" id="UP000737555"/>
    </source>
</evidence>
<dbReference type="EMBL" id="JABMJE010000239">
    <property type="protein sequence ID" value="NQS79193.1"/>
    <property type="molecule type" value="Genomic_DNA"/>
</dbReference>
<dbReference type="PANTHER" id="PTHR30244">
    <property type="entry name" value="TRANSAMINASE"/>
    <property type="match status" value="1"/>
</dbReference>
<keyword evidence="2" id="KW-0032">Aminotransferase</keyword>
<organism evidence="2 3">
    <name type="scientific">Methanoculleus bourgensis</name>
    <dbReference type="NCBI Taxonomy" id="83986"/>
    <lineage>
        <taxon>Archaea</taxon>
        <taxon>Methanobacteriati</taxon>
        <taxon>Methanobacteriota</taxon>
        <taxon>Stenosarchaea group</taxon>
        <taxon>Methanomicrobia</taxon>
        <taxon>Methanomicrobiales</taxon>
        <taxon>Methanomicrobiaceae</taxon>
        <taxon>Methanoculleus</taxon>
    </lineage>
</organism>
<dbReference type="SUPFAM" id="SSF53383">
    <property type="entry name" value="PLP-dependent transferases"/>
    <property type="match status" value="1"/>
</dbReference>
<dbReference type="GO" id="GO:0030170">
    <property type="term" value="F:pyridoxal phosphate binding"/>
    <property type="evidence" value="ECO:0007669"/>
    <property type="project" value="TreeGrafter"/>
</dbReference>
<reference evidence="2" key="1">
    <citation type="submission" date="2020-05" db="EMBL/GenBank/DDBJ databases">
        <title>The first insight into the ecology of ammonia-tolerant syntrophic propionate oxidizing bacteria.</title>
        <authorList>
            <person name="Singh A."/>
            <person name="Schnurer A."/>
            <person name="Westerholm M."/>
        </authorList>
    </citation>
    <scope>NUCLEOTIDE SEQUENCE</scope>
    <source>
        <strain evidence="2">MAG54</strain>
    </source>
</reference>
<keyword evidence="2" id="KW-0808">Transferase</keyword>
<dbReference type="GO" id="GO:0008483">
    <property type="term" value="F:transaminase activity"/>
    <property type="evidence" value="ECO:0007669"/>
    <property type="project" value="UniProtKB-KW"/>
</dbReference>
<protein>
    <submittedName>
        <fullName evidence="2">DegT/DnrJ/EryC1/StrS family aminotransferase</fullName>
    </submittedName>
</protein>
<evidence type="ECO:0000256" key="1">
    <source>
        <dbReference type="ARBA" id="ARBA00022898"/>
    </source>
</evidence>
<dbReference type="Gene3D" id="3.40.640.10">
    <property type="entry name" value="Type I PLP-dependent aspartate aminotransferase-like (Major domain)"/>
    <property type="match status" value="1"/>
</dbReference>
<evidence type="ECO:0000313" key="2">
    <source>
        <dbReference type="EMBL" id="NQS79193.1"/>
    </source>
</evidence>
<gene>
    <name evidence="2" type="ORF">HQQ74_10955</name>
</gene>
<dbReference type="InterPro" id="IPR015421">
    <property type="entry name" value="PyrdxlP-dep_Trfase_major"/>
</dbReference>
<dbReference type="Proteomes" id="UP000737555">
    <property type="component" value="Unassembled WGS sequence"/>
</dbReference>
<accession>A0A8T7H402</accession>
<dbReference type="InterPro" id="IPR000653">
    <property type="entry name" value="DegT/StrS_aminotransferase"/>
</dbReference>